<dbReference type="GO" id="GO:0004766">
    <property type="term" value="F:spermidine synthase activity"/>
    <property type="evidence" value="ECO:0007669"/>
    <property type="project" value="UniProtKB-UniRule"/>
</dbReference>
<evidence type="ECO:0000256" key="4">
    <source>
        <dbReference type="ARBA" id="ARBA00023115"/>
    </source>
</evidence>
<feature type="transmembrane region" description="Helical" evidence="5">
    <location>
        <begin position="116"/>
        <end position="145"/>
    </location>
</feature>
<dbReference type="Gene3D" id="1.25.40.10">
    <property type="entry name" value="Tetratricopeptide repeat domain"/>
    <property type="match status" value="1"/>
</dbReference>
<dbReference type="Gene3D" id="3.40.50.150">
    <property type="entry name" value="Vaccinia Virus protein VP39"/>
    <property type="match status" value="1"/>
</dbReference>
<proteinExistence type="inferred from homology"/>
<keyword evidence="10" id="KW-1185">Reference proteome</keyword>
<evidence type="ECO:0000256" key="7">
    <source>
        <dbReference type="PROSITE-ProRule" id="PRU00354"/>
    </source>
</evidence>
<dbReference type="Pfam" id="PF01564">
    <property type="entry name" value="Spermine_synth"/>
    <property type="match status" value="1"/>
</dbReference>
<feature type="transmembrane region" description="Helical" evidence="5">
    <location>
        <begin position="187"/>
        <end position="204"/>
    </location>
</feature>
<comment type="similarity">
    <text evidence="1 5">Belongs to the spermidine/spermine synthase family.</text>
</comment>
<keyword evidence="6" id="KW-0802">TPR repeat</keyword>
<feature type="transmembrane region" description="Helical" evidence="5">
    <location>
        <begin position="342"/>
        <end position="363"/>
    </location>
</feature>
<keyword evidence="5" id="KW-1133">Transmembrane helix</keyword>
<dbReference type="UniPathway" id="UPA00248">
    <property type="reaction ID" value="UER00314"/>
</dbReference>
<feature type="transmembrane region" description="Helical" evidence="5">
    <location>
        <begin position="413"/>
        <end position="429"/>
    </location>
</feature>
<dbReference type="AlphaFoldDB" id="B8JE28"/>
<dbReference type="GO" id="GO:0005886">
    <property type="term" value="C:plasma membrane"/>
    <property type="evidence" value="ECO:0007669"/>
    <property type="project" value="UniProtKB-SubCell"/>
</dbReference>
<feature type="transmembrane region" description="Helical" evidence="5">
    <location>
        <begin position="74"/>
        <end position="96"/>
    </location>
</feature>
<dbReference type="RefSeq" id="WP_012633854.1">
    <property type="nucleotide sequence ID" value="NC_011891.1"/>
</dbReference>
<keyword evidence="5" id="KW-0472">Membrane</keyword>
<evidence type="ECO:0000313" key="10">
    <source>
        <dbReference type="Proteomes" id="UP000007089"/>
    </source>
</evidence>
<name>B8JE28_ANAD2</name>
<evidence type="ECO:0000256" key="2">
    <source>
        <dbReference type="ARBA" id="ARBA00022679"/>
    </source>
</evidence>
<keyword evidence="3 5" id="KW-0745">Spermidine biosynthesis</keyword>
<feature type="transmembrane region" description="Helical" evidence="5">
    <location>
        <begin position="384"/>
        <end position="407"/>
    </location>
</feature>
<evidence type="ECO:0000256" key="1">
    <source>
        <dbReference type="ARBA" id="ARBA00007867"/>
    </source>
</evidence>
<feature type="transmembrane region" description="Helical" evidence="5">
    <location>
        <begin position="9"/>
        <end position="28"/>
    </location>
</feature>
<dbReference type="EC" id="2.5.1.16" evidence="5"/>
<dbReference type="HAMAP" id="MF_00198">
    <property type="entry name" value="Spermidine_synth"/>
    <property type="match status" value="1"/>
</dbReference>
<feature type="transmembrane region" description="Helical" evidence="5">
    <location>
        <begin position="441"/>
        <end position="461"/>
    </location>
</feature>
<sequence>MRGFRRDGGVYALFFVSGAAGLVYQVAWSRLLNEIFGVTAHAVTAVLATFLGGLALGSWLLGRAADRCRDPLRLYALLELGVAVTAIAGTAVVRALDPVHLWAASRLAPDSLGLLLVRAGLAAVVVLPPTVLMGGTLPAITRALVRRIGHLGRELSFVYALNTAGAVAGSVAAGFALIRALGVHGTLWAAAAANVAVGLGALAFSRARGAAGAPPPAVEAPAPAPAAGAASGTGWILAVMALSGVSSLALEVIWTRMLILIVGTSTYAFVTMLTAFLVGIALGSFVARAFVDRVRSPRRAFGWVQAGIAASTLATLPLMGALMGDAQRWIDGLELRWEALLAGRFGLSFLVMIVPTTLIGMTFPLAARIWARSLDTLGGRLGQLYGANTLGNIAGAVLGGFVVLPAVGMQRGVALMAVLNLIAAAWALLPAREDHRRPAVLLRAAPVSAGLWACALLVALWRPAPFGATEEGPDDPVLFYREGLVSTVKVIQRADDGRQRVMLVDGVRIGQSSEGVDRKQQVLAHFPILLRDRPPARVLTIGLGTGILAGEVARHPGVERVDVVELSPSVIEGARLFDRFDGAVLDDPRVRVVNDDGVAFLRRSAERYDAIISDGKSRSGHAGNAQFYSQDYYRSARAHLAPGGVMMQWVPLDVPAADLRVILRTFEEAFPDTYVWIAQSSCFLVGLDGPLALDLARVQRVLDAPESDDLRRHGWRTAAEVVALLAADRETLAPWLALEDTVNTLERPVLEFYAPAELAVPPGVRAAANLATLGTLSRGIPPTARVTGGDPAALADGARAERLLVAGVAALGRGDAAGVAQLEAAAQAAPADGVIRQAVAEALVQLGVDADRSSDLARAEGLYRAAIAAWPRFATAWVNLGRALALEGQVPEALAAERRALDLNPESGSAHRWAAELLLGVGRPGEATDHAREAVRLAPGAARLRAALGTSLAMAGRFDEGLRELREAVRLDPRAPEPLGRTALLLATRPGATGTDAEEAVRLASRARSLTDGRDPAALETLAAAYAAAGRFGDAVAEQGRAVELLERAGAAQAGDARATLARYRSGQPLRLEAPAAP</sequence>
<dbReference type="KEGG" id="acp:A2cp1_2756"/>
<dbReference type="SUPFAM" id="SSF53335">
    <property type="entry name" value="S-adenosyl-L-methionine-dependent methyltransferases"/>
    <property type="match status" value="1"/>
</dbReference>
<feature type="transmembrane region" description="Helical" evidence="5">
    <location>
        <begin position="303"/>
        <end position="322"/>
    </location>
</feature>
<comment type="pathway">
    <text evidence="5">Amine and polyamine biosynthesis; spermidine biosynthesis; spermidine from putrescine: step 1/1.</text>
</comment>
<dbReference type="CDD" id="cd02440">
    <property type="entry name" value="AdoMet_MTases"/>
    <property type="match status" value="1"/>
</dbReference>
<dbReference type="InterPro" id="IPR030374">
    <property type="entry name" value="PABS"/>
</dbReference>
<dbReference type="PROSITE" id="PS51006">
    <property type="entry name" value="PABS_2"/>
    <property type="match status" value="1"/>
</dbReference>
<dbReference type="NCBIfam" id="NF037959">
    <property type="entry name" value="MFS_SpdSyn"/>
    <property type="match status" value="2"/>
</dbReference>
<feature type="transmembrane region" description="Helical" evidence="5">
    <location>
        <begin position="157"/>
        <end position="181"/>
    </location>
</feature>
<organism evidence="9 10">
    <name type="scientific">Anaeromyxobacter dehalogenans (strain ATCC BAA-258 / DSM 21875 / 2CP-1)</name>
    <dbReference type="NCBI Taxonomy" id="455488"/>
    <lineage>
        <taxon>Bacteria</taxon>
        <taxon>Pseudomonadati</taxon>
        <taxon>Myxococcota</taxon>
        <taxon>Myxococcia</taxon>
        <taxon>Myxococcales</taxon>
        <taxon>Cystobacterineae</taxon>
        <taxon>Anaeromyxobacteraceae</taxon>
        <taxon>Anaeromyxobacter</taxon>
    </lineage>
</organism>
<keyword evidence="4 5" id="KW-0620">Polyamine biosynthesis</keyword>
<dbReference type="InterPro" id="IPR036259">
    <property type="entry name" value="MFS_trans_sf"/>
</dbReference>
<dbReference type="InterPro" id="IPR019734">
    <property type="entry name" value="TPR_rpt"/>
</dbReference>
<evidence type="ECO:0000256" key="3">
    <source>
        <dbReference type="ARBA" id="ARBA00023066"/>
    </source>
</evidence>
<evidence type="ECO:0000313" key="9">
    <source>
        <dbReference type="EMBL" id="ACL66093.1"/>
    </source>
</evidence>
<feature type="binding site" evidence="5">
    <location>
        <begin position="596"/>
        <end position="597"/>
    </location>
    <ligand>
        <name>S-methyl-5'-thioadenosine</name>
        <dbReference type="ChEBI" id="CHEBI:17509"/>
    </ligand>
</feature>
<dbReference type="SUPFAM" id="SSF103473">
    <property type="entry name" value="MFS general substrate transporter"/>
    <property type="match status" value="1"/>
</dbReference>
<dbReference type="InterPro" id="IPR029063">
    <property type="entry name" value="SAM-dependent_MTases_sf"/>
</dbReference>
<dbReference type="EMBL" id="CP001359">
    <property type="protein sequence ID" value="ACL66093.1"/>
    <property type="molecule type" value="Genomic_DNA"/>
</dbReference>
<evidence type="ECO:0000256" key="5">
    <source>
        <dbReference type="HAMAP-Rule" id="MF_00198"/>
    </source>
</evidence>
<comment type="catalytic activity">
    <reaction evidence="5">
        <text>S-adenosyl 3-(methylsulfanyl)propylamine + putrescine = S-methyl-5'-thioadenosine + spermidine + H(+)</text>
        <dbReference type="Rhea" id="RHEA:12721"/>
        <dbReference type="ChEBI" id="CHEBI:15378"/>
        <dbReference type="ChEBI" id="CHEBI:17509"/>
        <dbReference type="ChEBI" id="CHEBI:57443"/>
        <dbReference type="ChEBI" id="CHEBI:57834"/>
        <dbReference type="ChEBI" id="CHEBI:326268"/>
        <dbReference type="EC" id="2.5.1.16"/>
    </reaction>
</comment>
<dbReference type="HOGENOM" id="CLU_010122_1_0_7"/>
<dbReference type="PROSITE" id="PS50005">
    <property type="entry name" value="TPR"/>
    <property type="match status" value="2"/>
</dbReference>
<dbReference type="InterPro" id="IPR011990">
    <property type="entry name" value="TPR-like_helical_dom_sf"/>
</dbReference>
<dbReference type="Proteomes" id="UP000007089">
    <property type="component" value="Chromosome"/>
</dbReference>
<dbReference type="SUPFAM" id="SSF48452">
    <property type="entry name" value="TPR-like"/>
    <property type="match status" value="1"/>
</dbReference>
<feature type="repeat" description="TPR" evidence="6">
    <location>
        <begin position="942"/>
        <end position="975"/>
    </location>
</feature>
<feature type="repeat" description="TPR" evidence="6">
    <location>
        <begin position="874"/>
        <end position="907"/>
    </location>
</feature>
<comment type="subunit">
    <text evidence="5">Homodimer or homotetramer.</text>
</comment>
<feature type="domain" description="PABS" evidence="8">
    <location>
        <begin position="459"/>
        <end position="695"/>
    </location>
</feature>
<dbReference type="PANTHER" id="PTHR43317:SF3">
    <property type="entry name" value="BLR2883 PROTEIN"/>
    <property type="match status" value="1"/>
</dbReference>
<protein>
    <recommendedName>
        <fullName evidence="5">Polyamine aminopropyltransferase</fullName>
    </recommendedName>
    <alternativeName>
        <fullName evidence="5">Putrescine aminopropyltransferase</fullName>
        <shortName evidence="5">PAPT</shortName>
    </alternativeName>
    <alternativeName>
        <fullName evidence="5">Spermidine synthase</fullName>
        <shortName evidence="5">SPDS</shortName>
        <shortName evidence="5">SPDSY</shortName>
        <ecNumber evidence="5">2.5.1.16</ecNumber>
    </alternativeName>
</protein>
<accession>B8JE28</accession>
<keyword evidence="5" id="KW-1003">Cell membrane</keyword>
<keyword evidence="2 5" id="KW-0808">Transferase</keyword>
<feature type="transmembrane region" description="Helical" evidence="5">
    <location>
        <begin position="235"/>
        <end position="254"/>
    </location>
</feature>
<feature type="binding site" evidence="5">
    <location>
        <position position="565"/>
    </location>
    <ligand>
        <name>S-methyl-5'-thioadenosine</name>
        <dbReference type="ChEBI" id="CHEBI:17509"/>
    </ligand>
</feature>
<dbReference type="InterPro" id="IPR001045">
    <property type="entry name" value="Spermi_synthase"/>
</dbReference>
<dbReference type="PANTHER" id="PTHR43317">
    <property type="entry name" value="THERMOSPERMINE SYNTHASE ACAULIS5"/>
    <property type="match status" value="1"/>
</dbReference>
<feature type="transmembrane region" description="Helical" evidence="5">
    <location>
        <begin position="266"/>
        <end position="291"/>
    </location>
</feature>
<comment type="function">
    <text evidence="5">Catalyzes the irreversible transfer of a propylamine group from the amino donor S-adenosylmethioninamine (decarboxy-AdoMet) to putrescine (1,4-diaminobutane) to yield spermidine.</text>
</comment>
<comment type="caution">
    <text evidence="5">Lacks conserved residue(s) required for the propagation of feature annotation.</text>
</comment>
<feature type="active site" description="Proton acceptor" evidence="5 7">
    <location>
        <position position="614"/>
    </location>
</feature>
<dbReference type="Pfam" id="PF13432">
    <property type="entry name" value="TPR_16"/>
    <property type="match status" value="2"/>
</dbReference>
<reference evidence="9" key="1">
    <citation type="submission" date="2009-01" db="EMBL/GenBank/DDBJ databases">
        <title>Complete sequence of Anaeromyxobacter dehalogenans 2CP-1.</title>
        <authorList>
            <consortium name="US DOE Joint Genome Institute"/>
            <person name="Lucas S."/>
            <person name="Copeland A."/>
            <person name="Lapidus A."/>
            <person name="Glavina del Rio T."/>
            <person name="Dalin E."/>
            <person name="Tice H."/>
            <person name="Bruce D."/>
            <person name="Goodwin L."/>
            <person name="Pitluck S."/>
            <person name="Saunders E."/>
            <person name="Brettin T."/>
            <person name="Detter J.C."/>
            <person name="Han C."/>
            <person name="Larimer F."/>
            <person name="Land M."/>
            <person name="Hauser L."/>
            <person name="Kyrpides N."/>
            <person name="Ovchinnikova G."/>
            <person name="Beliaev A.S."/>
            <person name="Richardson P."/>
        </authorList>
    </citation>
    <scope>NUCLEOTIDE SEQUENCE</scope>
    <source>
        <strain evidence="9">2CP-1</strain>
    </source>
</reference>
<feature type="transmembrane region" description="Helical" evidence="5">
    <location>
        <begin position="40"/>
        <end position="62"/>
    </location>
</feature>
<comment type="subcellular location">
    <subcellularLocation>
        <location evidence="5">Cell membrane</location>
        <topology evidence="5">Multi-pass membrane protein</topology>
    </subcellularLocation>
</comment>
<evidence type="ECO:0000259" key="8">
    <source>
        <dbReference type="PROSITE" id="PS51006"/>
    </source>
</evidence>
<gene>
    <name evidence="5" type="primary">speE</name>
    <name evidence="9" type="ordered locus">A2cp1_2756</name>
</gene>
<dbReference type="GO" id="GO:0008295">
    <property type="term" value="P:spermidine biosynthetic process"/>
    <property type="evidence" value="ECO:0007669"/>
    <property type="project" value="UniProtKB-UniRule"/>
</dbReference>
<dbReference type="SMART" id="SM00028">
    <property type="entry name" value="TPR"/>
    <property type="match status" value="4"/>
</dbReference>
<keyword evidence="5" id="KW-0812">Transmembrane</keyword>
<evidence type="ECO:0000256" key="6">
    <source>
        <dbReference type="PROSITE-ProRule" id="PRU00339"/>
    </source>
</evidence>